<organism evidence="8 9">
    <name type="scientific">Asbolus verrucosus</name>
    <name type="common">Desert ironclad beetle</name>
    <dbReference type="NCBI Taxonomy" id="1661398"/>
    <lineage>
        <taxon>Eukaryota</taxon>
        <taxon>Metazoa</taxon>
        <taxon>Ecdysozoa</taxon>
        <taxon>Arthropoda</taxon>
        <taxon>Hexapoda</taxon>
        <taxon>Insecta</taxon>
        <taxon>Pterygota</taxon>
        <taxon>Neoptera</taxon>
        <taxon>Endopterygota</taxon>
        <taxon>Coleoptera</taxon>
        <taxon>Polyphaga</taxon>
        <taxon>Cucujiformia</taxon>
        <taxon>Tenebrionidae</taxon>
        <taxon>Pimeliinae</taxon>
        <taxon>Asbolus</taxon>
    </lineage>
</organism>
<evidence type="ECO:0000256" key="2">
    <source>
        <dbReference type="ARBA" id="ARBA00022487"/>
    </source>
</evidence>
<dbReference type="OrthoDB" id="6846267at2759"/>
<evidence type="ECO:0000313" key="8">
    <source>
        <dbReference type="EMBL" id="RZC33704.1"/>
    </source>
</evidence>
<dbReference type="InterPro" id="IPR019819">
    <property type="entry name" value="Carboxylesterase_B_CS"/>
</dbReference>
<dbReference type="Proteomes" id="UP000292052">
    <property type="component" value="Unassembled WGS sequence"/>
</dbReference>
<reference evidence="8 9" key="1">
    <citation type="submission" date="2017-03" db="EMBL/GenBank/DDBJ databases">
        <title>Genome of the blue death feigning beetle - Asbolus verrucosus.</title>
        <authorList>
            <person name="Rider S.D."/>
        </authorList>
    </citation>
    <scope>NUCLEOTIDE SEQUENCE [LARGE SCALE GENOMIC DNA]</scope>
    <source>
        <strain evidence="8">Butters</strain>
        <tissue evidence="8">Head and leg muscle</tissue>
    </source>
</reference>
<dbReference type="EC" id="3.1.1.-" evidence="6"/>
<feature type="chain" id="PRO_5019618559" description="Carboxylic ester hydrolase" evidence="6">
    <location>
        <begin position="17"/>
        <end position="568"/>
    </location>
</feature>
<comment type="caution">
    <text evidence="8">The sequence shown here is derived from an EMBL/GenBank/DDBJ whole genome shotgun (WGS) entry which is preliminary data.</text>
</comment>
<evidence type="ECO:0000256" key="6">
    <source>
        <dbReference type="RuleBase" id="RU361235"/>
    </source>
</evidence>
<dbReference type="EMBL" id="QDEB01086640">
    <property type="protein sequence ID" value="RZC33704.1"/>
    <property type="molecule type" value="Genomic_DNA"/>
</dbReference>
<keyword evidence="9" id="KW-1185">Reference proteome</keyword>
<comment type="similarity">
    <text evidence="1 6">Belongs to the type-B carboxylesterase/lipase family.</text>
</comment>
<dbReference type="STRING" id="1661398.A0A482VLY1"/>
<keyword evidence="5" id="KW-0325">Glycoprotein</keyword>
<evidence type="ECO:0000256" key="1">
    <source>
        <dbReference type="ARBA" id="ARBA00005964"/>
    </source>
</evidence>
<dbReference type="PANTHER" id="PTHR43142:SF1">
    <property type="entry name" value="CARBOXYLIC ESTER HYDROLASE"/>
    <property type="match status" value="1"/>
</dbReference>
<keyword evidence="3 6" id="KW-0378">Hydrolase</keyword>
<proteinExistence type="inferred from homology"/>
<accession>A0A482VLY1</accession>
<feature type="domain" description="Carboxylesterase type B" evidence="7">
    <location>
        <begin position="19"/>
        <end position="523"/>
    </location>
</feature>
<dbReference type="InterPro" id="IPR019826">
    <property type="entry name" value="Carboxylesterase_B_AS"/>
</dbReference>
<dbReference type="AlphaFoldDB" id="A0A482VLY1"/>
<dbReference type="InterPro" id="IPR002018">
    <property type="entry name" value="CarbesteraseB"/>
</dbReference>
<dbReference type="PANTHER" id="PTHR43142">
    <property type="entry name" value="CARBOXYLIC ESTER HYDROLASE"/>
    <property type="match status" value="1"/>
</dbReference>
<dbReference type="SUPFAM" id="SSF53474">
    <property type="entry name" value="alpha/beta-Hydrolases"/>
    <property type="match status" value="1"/>
</dbReference>
<dbReference type="Pfam" id="PF00135">
    <property type="entry name" value="COesterase"/>
    <property type="match status" value="1"/>
</dbReference>
<keyword evidence="4" id="KW-1015">Disulfide bond</keyword>
<evidence type="ECO:0000259" key="7">
    <source>
        <dbReference type="Pfam" id="PF00135"/>
    </source>
</evidence>
<gene>
    <name evidence="8" type="ORF">BDFB_012029</name>
</gene>
<dbReference type="Gene3D" id="3.40.50.1820">
    <property type="entry name" value="alpha/beta hydrolase"/>
    <property type="match status" value="1"/>
</dbReference>
<dbReference type="InterPro" id="IPR029058">
    <property type="entry name" value="AB_hydrolase_fold"/>
</dbReference>
<keyword evidence="6" id="KW-0732">Signal</keyword>
<keyword evidence="2" id="KW-0719">Serine esterase</keyword>
<evidence type="ECO:0000256" key="4">
    <source>
        <dbReference type="ARBA" id="ARBA00023157"/>
    </source>
</evidence>
<dbReference type="PROSITE" id="PS00122">
    <property type="entry name" value="CARBOXYLESTERASE_B_1"/>
    <property type="match status" value="1"/>
</dbReference>
<feature type="signal peptide" evidence="6">
    <location>
        <begin position="1"/>
        <end position="16"/>
    </location>
</feature>
<dbReference type="PROSITE" id="PS00941">
    <property type="entry name" value="CARBOXYLESTERASE_B_2"/>
    <property type="match status" value="1"/>
</dbReference>
<evidence type="ECO:0000256" key="3">
    <source>
        <dbReference type="ARBA" id="ARBA00022801"/>
    </source>
</evidence>
<evidence type="ECO:0000256" key="5">
    <source>
        <dbReference type="ARBA" id="ARBA00023180"/>
    </source>
</evidence>
<dbReference type="CDD" id="cd00312">
    <property type="entry name" value="Esterase_lipase"/>
    <property type="match status" value="1"/>
</dbReference>
<name>A0A482VLY1_ASBVE</name>
<evidence type="ECO:0000313" key="9">
    <source>
        <dbReference type="Proteomes" id="UP000292052"/>
    </source>
</evidence>
<sequence>MKAIITFVVTTSLVYGQSPPLVNIPTLGTVEGGYGESLEGRSFYAFEGVPYARPPVGKYRFREPTPLKPWHDIWTAKTIYKCMQYNQYTPPGEDFVIGDEDCLYLNIYTPRLDQNAKLDVIVYIHGGAFMFLYGGFQGPQYIMDKDIVYVNLNYRLGPLGFLSAENEILPGNNGMKDQIFALQWIQENVKYFGGNPNSVTIFGMSAGGASIHFHYLSPKSRGLFHRGISQSGTMLNPWVLVEKPLEKTKKLAANVGCSTKQTKSMVECLKRRPAKQIVASVKEFQPWLYNPFSPFGLVVDSWSADPVLPSHPYNLIRNKQVADLPWIASFTSSEGLYPAADFYGQEEFLNDIDVHWNELLPFILDYNNTVDPELLDQLSQKIRKHYLGDKKVSKSTFLEFVKILTDRIFAVDIQKAVRLQSSAVTQPVYLYYFTHRGAHSKSEARSGTNLDFGAAHGDDTSYIFKTNVNMTSTEDDKSMVQLLVELVTSYAKTGKPNVPIEWPALSKNVKEPLIFLKIASPKNLTIEREDLENAKFWESLPIKENEKLGNSSIGEFTNFGESPRRFWK</sequence>
<protein>
    <recommendedName>
        <fullName evidence="6">Carboxylic ester hydrolase</fullName>
        <ecNumber evidence="6">3.1.1.-</ecNumber>
    </recommendedName>
</protein>
<dbReference type="GO" id="GO:0052689">
    <property type="term" value="F:carboxylic ester hydrolase activity"/>
    <property type="evidence" value="ECO:0007669"/>
    <property type="project" value="UniProtKB-KW"/>
</dbReference>